<dbReference type="RefSeq" id="WP_229783831.1">
    <property type="nucleotide sequence ID" value="NZ_BMQB01000005.1"/>
</dbReference>
<keyword evidence="3" id="KW-1185">Reference proteome</keyword>
<evidence type="ECO:0000313" key="2">
    <source>
        <dbReference type="EMBL" id="GGJ96268.1"/>
    </source>
</evidence>
<dbReference type="InterPro" id="IPR043917">
    <property type="entry name" value="DUF5753"/>
</dbReference>
<name>A0A8J3FA43_9ACTN</name>
<protein>
    <recommendedName>
        <fullName evidence="1">DUF5753 domain-containing protein</fullName>
    </recommendedName>
</protein>
<sequence length="195" mass="21446">MAHAGCRRHEGDRRPGRRDRLRRLHTVPTHELNIIPGLFQTRAYASAVTAFWRQFLNAPDDVADAVELKLARAARTLVPTNRIAVVLGAEALQYRYTGSPADHAEQLAHLLRVSRLPFVSLGIVPLSSAVRTGSATTGFWIFDEAVVRIETPTAAIKVTRPTEIQLHLRLFAHQQGRAVHGAAARRMIAAALADA</sequence>
<proteinExistence type="predicted"/>
<accession>A0A8J3FA43</accession>
<dbReference type="Pfam" id="PF19054">
    <property type="entry name" value="DUF5753"/>
    <property type="match status" value="1"/>
</dbReference>
<gene>
    <name evidence="2" type="ORF">GCM10010123_27790</name>
</gene>
<reference evidence="2" key="1">
    <citation type="journal article" date="2014" name="Int. J. Syst. Evol. Microbiol.">
        <title>Complete genome sequence of Corynebacterium casei LMG S-19264T (=DSM 44701T), isolated from a smear-ripened cheese.</title>
        <authorList>
            <consortium name="US DOE Joint Genome Institute (JGI-PGF)"/>
            <person name="Walter F."/>
            <person name="Albersmeier A."/>
            <person name="Kalinowski J."/>
            <person name="Ruckert C."/>
        </authorList>
    </citation>
    <scope>NUCLEOTIDE SEQUENCE</scope>
    <source>
        <strain evidence="2">JCM 3090</strain>
    </source>
</reference>
<feature type="domain" description="DUF5753" evidence="1">
    <location>
        <begin position="26"/>
        <end position="189"/>
    </location>
</feature>
<dbReference type="Proteomes" id="UP000649739">
    <property type="component" value="Unassembled WGS sequence"/>
</dbReference>
<dbReference type="EMBL" id="BMQB01000005">
    <property type="protein sequence ID" value="GGJ96268.1"/>
    <property type="molecule type" value="Genomic_DNA"/>
</dbReference>
<organism evidence="2 3">
    <name type="scientific">Pilimelia anulata</name>
    <dbReference type="NCBI Taxonomy" id="53371"/>
    <lineage>
        <taxon>Bacteria</taxon>
        <taxon>Bacillati</taxon>
        <taxon>Actinomycetota</taxon>
        <taxon>Actinomycetes</taxon>
        <taxon>Micromonosporales</taxon>
        <taxon>Micromonosporaceae</taxon>
        <taxon>Pilimelia</taxon>
    </lineage>
</organism>
<evidence type="ECO:0000313" key="3">
    <source>
        <dbReference type="Proteomes" id="UP000649739"/>
    </source>
</evidence>
<evidence type="ECO:0000259" key="1">
    <source>
        <dbReference type="Pfam" id="PF19054"/>
    </source>
</evidence>
<comment type="caution">
    <text evidence="2">The sequence shown here is derived from an EMBL/GenBank/DDBJ whole genome shotgun (WGS) entry which is preliminary data.</text>
</comment>
<reference evidence="2" key="2">
    <citation type="submission" date="2020-09" db="EMBL/GenBank/DDBJ databases">
        <authorList>
            <person name="Sun Q."/>
            <person name="Ohkuma M."/>
        </authorList>
    </citation>
    <scope>NUCLEOTIDE SEQUENCE</scope>
    <source>
        <strain evidence="2">JCM 3090</strain>
    </source>
</reference>
<dbReference type="AlphaFoldDB" id="A0A8J3FA43"/>